<evidence type="ECO:0000313" key="3">
    <source>
        <dbReference type="Proteomes" id="UP001295684"/>
    </source>
</evidence>
<feature type="compositionally biased region" description="Basic and acidic residues" evidence="1">
    <location>
        <begin position="376"/>
        <end position="407"/>
    </location>
</feature>
<feature type="region of interest" description="Disordered" evidence="1">
    <location>
        <begin position="1"/>
        <end position="36"/>
    </location>
</feature>
<sequence length="1459" mass="168122">MDQSNAPHPGKPEEEKQDRDSNGSQNQEITEEENKVQIRNQIRTKMLNFSLDEQEIVDSPKDLAREGPNYLFTKIGAPEDSDDSNDSHVKLLKNINNPPANPSLMLNNGFQPVFMHKAPEGRNEEVKKEDTGIVNIKSPKIRDQVIEIDDFDLFSPEKGDQEEHEQTDFIEKINKGMQEENSMESILGRIPKEYFREEKRYQSIDRVLEHIDHKREDFIKSINNSPNIGAVSKTIEPILNSISPQAKNALKKLSARDSGPVKHQVSVSIKSKLNASLKNQKEEKLRELPKTGDNIDDLKVVHKNIFKSTNEEDDPIQEENHQNHEETSQFAGELVGNHEQSCEKEEDKQDQFQISPPVYQPRPDIIENVDINLSPSEKKQVAEEDKTAQKEEDKHSKVADSERKDPPLKSALKSSLQVTFRNEMNEPSLNEAPHDEQGAGTLISNEPEIINFETNDNPEFKEAKKLSNSKNSRNKKKGLKSKKSKSKASARLEKSLKSKKKEIDQIPLGEGIDTTLLDFENMSQIPLSKKKDLKLTDEDQRYFSGAKHNPFLPRKPPQASLDRFSSQAPTTEDPLTKKIEEYFGLRAKRKKRLENKRKMLEMKQQKNEQRVAKMLEQNIIDDIGVNFLFRRGTGLKEGLIDIDRAFRIIDKVDGIIKDSQNKIERRKEQGIKKQEMDEEKMYNFDFVKFFEKSDLDAQSEPSDHSFMTTSSVPRKPHCLLEEEKWNKVMKFLRANPNILLKLVPTTIAVDEQGVEDLQKQSIRMNKDLDGVKRSLRIKSASRKKRLNKKNKLDKAEPPIINKSQILASSKNQPISRKGTGIDETFYSENRSVMNKSSAPNSKVRNDSLSFISKRLSNYQKLGDQLPGINIPQYFMGASALSKVDSVYSSNNVPVIKDLKVGRIRPMSMKNPRKLRQKIDEKYYKNPDLQNINDQSMPTVWNSNNPNNFVQVPFRNFGGIDSSFTSTNMIKSPDYNSNHPDRINEDLNERIEANSPNALMDLSQPVLTLRNQTKDSVQKEFLLKAKKLKCSSKGVRGSTMISTTNPSASNLHALRKRVKTREDVRPRNRNNIKDMTISAPNKRNLGSRSKSPSEVRSVGRTKNLRIHKKKKSKISLGFKKAQESQIDDSIQKSKDEISSLSRNSPKQSLIQKNSTSQIKHYTDNLSPPDTSYIQIDEPQNPSPGSPSANETTGIFNVNIQPSFKSSMSHFSEVGSQYHKVKIIDWEETKFFQSVLDDCTELNTENSNRFFKYEEVDYIVDMMKKRYKDFKSTEMLTPFYKKGQNTLEMLMQAFELDQLYEKIQSNYSQVTLENCFKILIRCKMCFEARESLKIILRDIAAHEILMAEVFDKIENHLESSTDEEERDELRRKGETLSFYAQNIVSGIRNFQRDHKMFGTTFVFANRKIDINIRREIGELRKLLELYELYIAETNPKEMVERPDIRRYRTIPRRKKYYPPHK</sequence>
<feature type="compositionally biased region" description="Polar residues" evidence="1">
    <location>
        <begin position="412"/>
        <end position="428"/>
    </location>
</feature>
<gene>
    <name evidence="2" type="ORF">ECRASSUSDP1_LOCUS548</name>
</gene>
<feature type="compositionally biased region" description="Basic and acidic residues" evidence="1">
    <location>
        <begin position="490"/>
        <end position="504"/>
    </location>
</feature>
<feature type="region of interest" description="Disordered" evidence="1">
    <location>
        <begin position="544"/>
        <end position="571"/>
    </location>
</feature>
<accession>A0AAD1TZB4</accession>
<evidence type="ECO:0000256" key="1">
    <source>
        <dbReference type="SAM" id="MobiDB-lite"/>
    </source>
</evidence>
<feature type="compositionally biased region" description="Basic residues" evidence="1">
    <location>
        <begin position="1101"/>
        <end position="1112"/>
    </location>
</feature>
<dbReference type="Proteomes" id="UP001295684">
    <property type="component" value="Unassembled WGS sequence"/>
</dbReference>
<evidence type="ECO:0000313" key="2">
    <source>
        <dbReference type="EMBL" id="CAI2359262.1"/>
    </source>
</evidence>
<proteinExistence type="predicted"/>
<comment type="caution">
    <text evidence="2">The sequence shown here is derived from an EMBL/GenBank/DDBJ whole genome shotgun (WGS) entry which is preliminary data.</text>
</comment>
<feature type="compositionally biased region" description="Basic and acidic residues" evidence="1">
    <location>
        <begin position="318"/>
        <end position="327"/>
    </location>
</feature>
<feature type="region of interest" description="Disordered" evidence="1">
    <location>
        <begin position="1058"/>
        <end position="1191"/>
    </location>
</feature>
<feature type="compositionally biased region" description="Basic and acidic residues" evidence="1">
    <location>
        <begin position="340"/>
        <end position="350"/>
    </location>
</feature>
<name>A0AAD1TZB4_EUPCR</name>
<feature type="compositionally biased region" description="Basic and acidic residues" evidence="1">
    <location>
        <begin position="10"/>
        <end position="21"/>
    </location>
</feature>
<reference evidence="2" key="1">
    <citation type="submission" date="2023-07" db="EMBL/GenBank/DDBJ databases">
        <authorList>
            <consortium name="AG Swart"/>
            <person name="Singh M."/>
            <person name="Singh A."/>
            <person name="Seah K."/>
            <person name="Emmerich C."/>
        </authorList>
    </citation>
    <scope>NUCLEOTIDE SEQUENCE</scope>
    <source>
        <strain evidence="2">DP1</strain>
    </source>
</reference>
<feature type="region of interest" description="Disordered" evidence="1">
    <location>
        <begin position="74"/>
        <end position="108"/>
    </location>
</feature>
<feature type="compositionally biased region" description="Polar residues" evidence="1">
    <location>
        <begin position="94"/>
        <end position="108"/>
    </location>
</feature>
<dbReference type="EMBL" id="CAMPGE010000516">
    <property type="protein sequence ID" value="CAI2359262.1"/>
    <property type="molecule type" value="Genomic_DNA"/>
</dbReference>
<feature type="compositionally biased region" description="Polar residues" evidence="1">
    <location>
        <begin position="1137"/>
        <end position="1178"/>
    </location>
</feature>
<protein>
    <submittedName>
        <fullName evidence="2">Uncharacterized protein</fullName>
    </submittedName>
</protein>
<feature type="compositionally biased region" description="Polar residues" evidence="1">
    <location>
        <begin position="1077"/>
        <end position="1093"/>
    </location>
</feature>
<feature type="region of interest" description="Disordered" evidence="1">
    <location>
        <begin position="306"/>
        <end position="504"/>
    </location>
</feature>
<organism evidence="2 3">
    <name type="scientific">Euplotes crassus</name>
    <dbReference type="NCBI Taxonomy" id="5936"/>
    <lineage>
        <taxon>Eukaryota</taxon>
        <taxon>Sar</taxon>
        <taxon>Alveolata</taxon>
        <taxon>Ciliophora</taxon>
        <taxon>Intramacronucleata</taxon>
        <taxon>Spirotrichea</taxon>
        <taxon>Hypotrichia</taxon>
        <taxon>Euplotida</taxon>
        <taxon>Euplotidae</taxon>
        <taxon>Moneuplotes</taxon>
    </lineage>
</organism>
<feature type="compositionally biased region" description="Basic residues" evidence="1">
    <location>
        <begin position="472"/>
        <end position="488"/>
    </location>
</feature>
<keyword evidence="3" id="KW-1185">Reference proteome</keyword>